<dbReference type="Pfam" id="PF19927">
    <property type="entry name" value="DUF6390"/>
    <property type="match status" value="1"/>
</dbReference>
<protein>
    <submittedName>
        <fullName evidence="1">Uncharacterized protein</fullName>
    </submittedName>
</protein>
<organism evidence="1 2">
    <name type="scientific">Candidatus Gottesmanbacteria bacterium RIFCSPHIGHO2_01_FULL_40_15</name>
    <dbReference type="NCBI Taxonomy" id="1798376"/>
    <lineage>
        <taxon>Bacteria</taxon>
        <taxon>Candidatus Gottesmaniibacteriota</taxon>
    </lineage>
</organism>
<dbReference type="Proteomes" id="UP000177354">
    <property type="component" value="Unassembled WGS sequence"/>
</dbReference>
<dbReference type="AlphaFoldDB" id="A0A1F5Z6W0"/>
<reference evidence="1 2" key="1">
    <citation type="journal article" date="2016" name="Nat. Commun.">
        <title>Thousands of microbial genomes shed light on interconnected biogeochemical processes in an aquifer system.</title>
        <authorList>
            <person name="Anantharaman K."/>
            <person name="Brown C.T."/>
            <person name="Hug L.A."/>
            <person name="Sharon I."/>
            <person name="Castelle C.J."/>
            <person name="Probst A.J."/>
            <person name="Thomas B.C."/>
            <person name="Singh A."/>
            <person name="Wilkins M.J."/>
            <person name="Karaoz U."/>
            <person name="Brodie E.L."/>
            <person name="Williams K.H."/>
            <person name="Hubbard S.S."/>
            <person name="Banfield J.F."/>
        </authorList>
    </citation>
    <scope>NUCLEOTIDE SEQUENCE [LARGE SCALE GENOMIC DNA]</scope>
</reference>
<dbReference type="EMBL" id="MFJF01000005">
    <property type="protein sequence ID" value="OGG08161.1"/>
    <property type="molecule type" value="Genomic_DNA"/>
</dbReference>
<dbReference type="InterPro" id="IPR045660">
    <property type="entry name" value="DUF6390"/>
</dbReference>
<accession>A0A1F5Z6W0</accession>
<gene>
    <name evidence="1" type="ORF">A2777_02125</name>
</gene>
<evidence type="ECO:0000313" key="2">
    <source>
        <dbReference type="Proteomes" id="UP000177354"/>
    </source>
</evidence>
<proteinExistence type="predicted"/>
<name>A0A1F5Z6W0_9BACT</name>
<evidence type="ECO:0000313" key="1">
    <source>
        <dbReference type="EMBL" id="OGG08161.1"/>
    </source>
</evidence>
<comment type="caution">
    <text evidence="1">The sequence shown here is derived from an EMBL/GenBank/DDBJ whole genome shotgun (WGS) entry which is preliminary data.</text>
</comment>
<sequence>MPGNIISNGKPICGLYQCCRFSYPPNSLSLCGPAKASNLRHYSLTGLTDIGTAEILSQFSTLYPYLCLIAYENKISDPFDNRVVEAYWLGNSLLYKIKKSAFYNLLNEKLSLRKKLNRSDLEIISNKFRYESVPHHSFHVLNIYIRTGHFDLPHTLETMDACLVNYGKIISISKGKIRIRTQRLKQFKGKLYMEKNCIKEISKQGAHDILFQSLSVGDDVSYHWGFLTSRLTLRQRANLKYFTGLSVNLANAKNL</sequence>